<keyword evidence="1" id="KW-1003">Cell membrane</keyword>
<protein>
    <submittedName>
        <fullName evidence="2">Phospholipid/cholesterol/gamma-HCH transport system permease protein</fullName>
    </submittedName>
</protein>
<dbReference type="NCBIfam" id="TIGR00056">
    <property type="entry name" value="MlaE family lipid ABC transporter permease subunit"/>
    <property type="match status" value="1"/>
</dbReference>
<dbReference type="STRING" id="1231391.GCA_000308195_03058"/>
<feature type="transmembrane region" description="Helical" evidence="1">
    <location>
        <begin position="185"/>
        <end position="209"/>
    </location>
</feature>
<dbReference type="PANTHER" id="PTHR30188:SF3">
    <property type="entry name" value="ABC TRANSPORTER PERMEASE"/>
    <property type="match status" value="1"/>
</dbReference>
<keyword evidence="1" id="KW-0812">Transmembrane</keyword>
<organism evidence="2 3">
    <name type="scientific">Pusillimonas noertemannii</name>
    <dbReference type="NCBI Taxonomy" id="305977"/>
    <lineage>
        <taxon>Bacteria</taxon>
        <taxon>Pseudomonadati</taxon>
        <taxon>Pseudomonadota</taxon>
        <taxon>Betaproteobacteria</taxon>
        <taxon>Burkholderiales</taxon>
        <taxon>Alcaligenaceae</taxon>
        <taxon>Pusillimonas</taxon>
    </lineage>
</organism>
<feature type="transmembrane region" description="Helical" evidence="1">
    <location>
        <begin position="368"/>
        <end position="387"/>
    </location>
</feature>
<feature type="transmembrane region" description="Helical" evidence="1">
    <location>
        <begin position="261"/>
        <end position="284"/>
    </location>
</feature>
<keyword evidence="1" id="KW-0997">Cell inner membrane</keyword>
<evidence type="ECO:0000313" key="2">
    <source>
        <dbReference type="EMBL" id="PVY68812.1"/>
    </source>
</evidence>
<dbReference type="InterPro" id="IPR030802">
    <property type="entry name" value="Permease_MalE"/>
</dbReference>
<dbReference type="GO" id="GO:0043190">
    <property type="term" value="C:ATP-binding cassette (ABC) transporter complex"/>
    <property type="evidence" value="ECO:0007669"/>
    <property type="project" value="InterPro"/>
</dbReference>
<evidence type="ECO:0000313" key="3">
    <source>
        <dbReference type="Proteomes" id="UP000246145"/>
    </source>
</evidence>
<name>A0A2U1CSC9_9BURK</name>
<comment type="subcellular location">
    <subcellularLocation>
        <location evidence="1">Cell inner membrane</location>
        <topology evidence="1">Multi-pass membrane protein</topology>
    </subcellularLocation>
</comment>
<dbReference type="InterPro" id="IPR003453">
    <property type="entry name" value="ABC_MlaE_roteobac"/>
</dbReference>
<gene>
    <name evidence="2" type="ORF">C7440_1223</name>
</gene>
<proteinExistence type="inferred from homology"/>
<accession>A0A2U1CSC9</accession>
<keyword evidence="3" id="KW-1185">Reference proteome</keyword>
<dbReference type="RefSeq" id="WP_017525407.1">
    <property type="nucleotide sequence ID" value="NZ_JACCEX010000001.1"/>
</dbReference>
<dbReference type="OrthoDB" id="9810518at2"/>
<feature type="transmembrane region" description="Helical" evidence="1">
    <location>
        <begin position="290"/>
        <end position="308"/>
    </location>
</feature>
<sequence length="391" mass="41707">MTNQARYLKLDSLDGSARLVVRGEWVLANYQAVEHDIRVFLAQAGHASSARQRRLPAALQIGGVDFTGLEAVDTAGAAQLARLVGPARLRELLALQDGLSPERLALLEAVAAAEPEAAPERAPVPAWREFLGNVGVSVENIWKLMVDLLGFMGLTLESMARNVLRPGRWRMTAIVAQVQQSGLNAVPIVALLTFMVGAVVAFLGATVLADFGATIFTVTLVGFSFLREFAVLLTAILIAGRTASAYTAQLGSMKASQEIDAIRMMALSPIDLLVVPRILALLVALPALTFIGMVSGILGGMVVCALALDISPSMFLTIFQRDIALQHFFLGMAKAPIFAYLIAVIGCLEGFKVQGSAQSVGEHTTSAVVQSIFVVILVDALAALFYMEMGW</sequence>
<comment type="similarity">
    <text evidence="1">Belongs to the MlaE permease family.</text>
</comment>
<comment type="caution">
    <text evidence="2">The sequence shown here is derived from an EMBL/GenBank/DDBJ whole genome shotgun (WGS) entry which is preliminary data.</text>
</comment>
<dbReference type="AlphaFoldDB" id="A0A2U1CSC9"/>
<keyword evidence="1" id="KW-0472">Membrane</keyword>
<feature type="transmembrane region" description="Helical" evidence="1">
    <location>
        <begin position="215"/>
        <end position="240"/>
    </location>
</feature>
<keyword evidence="1" id="KW-1133">Transmembrane helix</keyword>
<feature type="transmembrane region" description="Helical" evidence="1">
    <location>
        <begin position="328"/>
        <end position="348"/>
    </location>
</feature>
<evidence type="ECO:0000256" key="1">
    <source>
        <dbReference type="RuleBase" id="RU362044"/>
    </source>
</evidence>
<reference evidence="2 3" key="1">
    <citation type="submission" date="2018-04" db="EMBL/GenBank/DDBJ databases">
        <title>Genomic Encyclopedia of Type Strains, Phase IV (KMG-IV): sequencing the most valuable type-strain genomes for metagenomic binning, comparative biology and taxonomic classification.</title>
        <authorList>
            <person name="Goeker M."/>
        </authorList>
    </citation>
    <scope>NUCLEOTIDE SEQUENCE [LARGE SCALE GENOMIC DNA]</scope>
    <source>
        <strain evidence="2 3">DSM 10065</strain>
    </source>
</reference>
<dbReference type="EMBL" id="QEKO01000001">
    <property type="protein sequence ID" value="PVY68812.1"/>
    <property type="molecule type" value="Genomic_DNA"/>
</dbReference>
<dbReference type="Pfam" id="PF02405">
    <property type="entry name" value="MlaE"/>
    <property type="match status" value="1"/>
</dbReference>
<dbReference type="Proteomes" id="UP000246145">
    <property type="component" value="Unassembled WGS sequence"/>
</dbReference>
<dbReference type="GO" id="GO:0005548">
    <property type="term" value="F:phospholipid transporter activity"/>
    <property type="evidence" value="ECO:0007669"/>
    <property type="project" value="TreeGrafter"/>
</dbReference>
<dbReference type="PANTHER" id="PTHR30188">
    <property type="entry name" value="ABC TRANSPORTER PERMEASE PROTEIN-RELATED"/>
    <property type="match status" value="1"/>
</dbReference>